<keyword evidence="9" id="KW-0807">Transducer</keyword>
<proteinExistence type="predicted"/>
<feature type="domain" description="G-protein coupled receptors family 1 profile" evidence="11">
    <location>
        <begin position="37"/>
        <end position="278"/>
    </location>
</feature>
<organism evidence="12 13">
    <name type="scientific">Acropora cervicornis</name>
    <name type="common">Staghorn coral</name>
    <dbReference type="NCBI Taxonomy" id="6130"/>
    <lineage>
        <taxon>Eukaryota</taxon>
        <taxon>Metazoa</taxon>
        <taxon>Cnidaria</taxon>
        <taxon>Anthozoa</taxon>
        <taxon>Hexacorallia</taxon>
        <taxon>Scleractinia</taxon>
        <taxon>Astrocoeniina</taxon>
        <taxon>Acroporidae</taxon>
        <taxon>Acropora</taxon>
    </lineage>
</organism>
<keyword evidence="6 10" id="KW-0472">Membrane</keyword>
<dbReference type="GO" id="GO:0005886">
    <property type="term" value="C:plasma membrane"/>
    <property type="evidence" value="ECO:0007669"/>
    <property type="project" value="UniProtKB-SubCell"/>
</dbReference>
<dbReference type="AlphaFoldDB" id="A0AAD9Q2Y4"/>
<evidence type="ECO:0000256" key="3">
    <source>
        <dbReference type="ARBA" id="ARBA00022692"/>
    </source>
</evidence>
<feature type="transmembrane region" description="Helical" evidence="10">
    <location>
        <begin position="259"/>
        <end position="280"/>
    </location>
</feature>
<dbReference type="CDD" id="cd00637">
    <property type="entry name" value="7tm_classA_rhodopsin-like"/>
    <property type="match status" value="1"/>
</dbReference>
<evidence type="ECO:0000256" key="9">
    <source>
        <dbReference type="ARBA" id="ARBA00023224"/>
    </source>
</evidence>
<keyword evidence="13" id="KW-1185">Reference proteome</keyword>
<evidence type="ECO:0000313" key="13">
    <source>
        <dbReference type="Proteomes" id="UP001249851"/>
    </source>
</evidence>
<dbReference type="InterPro" id="IPR017452">
    <property type="entry name" value="GPCR_Rhodpsn_7TM"/>
</dbReference>
<evidence type="ECO:0000256" key="1">
    <source>
        <dbReference type="ARBA" id="ARBA00004651"/>
    </source>
</evidence>
<keyword evidence="7 12" id="KW-0675">Receptor</keyword>
<dbReference type="EMBL" id="JARQWQ010000078">
    <property type="protein sequence ID" value="KAK2553401.1"/>
    <property type="molecule type" value="Genomic_DNA"/>
</dbReference>
<keyword evidence="5" id="KW-0297">G-protein coupled receptor</keyword>
<feature type="transmembrane region" description="Helical" evidence="10">
    <location>
        <begin position="220"/>
        <end position="247"/>
    </location>
</feature>
<dbReference type="Proteomes" id="UP001249851">
    <property type="component" value="Unassembled WGS sequence"/>
</dbReference>
<keyword evidence="3 10" id="KW-0812">Transmembrane</keyword>
<evidence type="ECO:0000256" key="6">
    <source>
        <dbReference type="ARBA" id="ARBA00023136"/>
    </source>
</evidence>
<dbReference type="PRINTS" id="PR00237">
    <property type="entry name" value="GPCRRHODOPSN"/>
</dbReference>
<dbReference type="Pfam" id="PF00001">
    <property type="entry name" value="7tm_1"/>
    <property type="match status" value="1"/>
</dbReference>
<feature type="transmembrane region" description="Helical" evidence="10">
    <location>
        <begin position="58"/>
        <end position="83"/>
    </location>
</feature>
<evidence type="ECO:0000256" key="4">
    <source>
        <dbReference type="ARBA" id="ARBA00022989"/>
    </source>
</evidence>
<gene>
    <name evidence="12" type="ORF">P5673_025380</name>
</gene>
<dbReference type="InterPro" id="IPR000276">
    <property type="entry name" value="GPCR_Rhodpsn"/>
</dbReference>
<evidence type="ECO:0000313" key="12">
    <source>
        <dbReference type="EMBL" id="KAK2553401.1"/>
    </source>
</evidence>
<feature type="transmembrane region" description="Helical" evidence="10">
    <location>
        <begin position="169"/>
        <end position="193"/>
    </location>
</feature>
<name>A0AAD9Q2Y4_ACRCE</name>
<evidence type="ECO:0000259" key="11">
    <source>
        <dbReference type="PROSITE" id="PS50262"/>
    </source>
</evidence>
<evidence type="ECO:0000256" key="8">
    <source>
        <dbReference type="ARBA" id="ARBA00023180"/>
    </source>
</evidence>
<feature type="transmembrane region" description="Helical" evidence="10">
    <location>
        <begin position="23"/>
        <end position="46"/>
    </location>
</feature>
<dbReference type="Gene3D" id="1.20.1070.10">
    <property type="entry name" value="Rhodopsin 7-helix transmembrane proteins"/>
    <property type="match status" value="1"/>
</dbReference>
<evidence type="ECO:0000256" key="10">
    <source>
        <dbReference type="SAM" id="Phobius"/>
    </source>
</evidence>
<comment type="subcellular location">
    <subcellularLocation>
        <location evidence="1">Cell membrane</location>
        <topology evidence="1">Multi-pass membrane protein</topology>
    </subcellularLocation>
</comment>
<dbReference type="GO" id="GO:0004930">
    <property type="term" value="F:G protein-coupled receptor activity"/>
    <property type="evidence" value="ECO:0007669"/>
    <property type="project" value="UniProtKB-KW"/>
</dbReference>
<sequence>MGNLDKFGCTTIMSFATLERVTWIVLYSCLSLLTIIGNSLSIAVFLNSSRLRRMRTSILLMNLAVADLLVGAVVVPMYMVYLWPLGALAKNPAFASAHEAVDLLTGFASLFSLSFIGLERMFSVFWPHRHRVIGKLPYAGAVIFCWLLSSLQVLLHLLKEHKIIEFEVFFYFIMSALSFVLVVMLAAYIAVWYKVRARQKELQARHRRYSRLSMEHEQKLVLTLAIVTSVFFVTWLPFHFLNIAVFYCVPCRKKMALNLILAIKLLQYSNSFMNLIIYGFRFPEFRRTLCRVCGRHLRINPNQEQSNMIGRQSSLKTNNQSPLEIGDISKDFLANACGASSVGRVITVRRSNSNRTSLEKNENNNVSVCAF</sequence>
<dbReference type="PANTHER" id="PTHR24246:SF27">
    <property type="entry name" value="ADENOSINE RECEPTOR, ISOFORM A"/>
    <property type="match status" value="1"/>
</dbReference>
<evidence type="ECO:0000256" key="5">
    <source>
        <dbReference type="ARBA" id="ARBA00023040"/>
    </source>
</evidence>
<feature type="transmembrane region" description="Helical" evidence="10">
    <location>
        <begin position="103"/>
        <end position="126"/>
    </location>
</feature>
<protein>
    <submittedName>
        <fullName evidence="12">Adenosine receptor A2a</fullName>
    </submittedName>
</protein>
<comment type="caution">
    <text evidence="12">The sequence shown here is derived from an EMBL/GenBank/DDBJ whole genome shotgun (WGS) entry which is preliminary data.</text>
</comment>
<feature type="transmembrane region" description="Helical" evidence="10">
    <location>
        <begin position="138"/>
        <end position="157"/>
    </location>
</feature>
<keyword evidence="4 10" id="KW-1133">Transmembrane helix</keyword>
<keyword evidence="8" id="KW-0325">Glycoprotein</keyword>
<evidence type="ECO:0000256" key="7">
    <source>
        <dbReference type="ARBA" id="ARBA00023170"/>
    </source>
</evidence>
<dbReference type="SUPFAM" id="SSF81321">
    <property type="entry name" value="Family A G protein-coupled receptor-like"/>
    <property type="match status" value="1"/>
</dbReference>
<reference evidence="12" key="2">
    <citation type="journal article" date="2023" name="Science">
        <title>Genomic signatures of disease resistance in endangered staghorn corals.</title>
        <authorList>
            <person name="Vollmer S.V."/>
            <person name="Selwyn J.D."/>
            <person name="Despard B.A."/>
            <person name="Roesel C.L."/>
        </authorList>
    </citation>
    <scope>NUCLEOTIDE SEQUENCE</scope>
    <source>
        <tissue evidence="12">Whole Organism</tissue>
    </source>
</reference>
<keyword evidence="2" id="KW-1003">Cell membrane</keyword>
<accession>A0AAD9Q2Y4</accession>
<dbReference type="PANTHER" id="PTHR24246">
    <property type="entry name" value="OLFACTORY RECEPTOR AND ADENOSINE RECEPTOR"/>
    <property type="match status" value="1"/>
</dbReference>
<reference evidence="12" key="1">
    <citation type="journal article" date="2023" name="G3 (Bethesda)">
        <title>Whole genome assembly and annotation of the endangered Caribbean coral Acropora cervicornis.</title>
        <authorList>
            <person name="Selwyn J.D."/>
            <person name="Vollmer S.V."/>
        </authorList>
    </citation>
    <scope>NUCLEOTIDE SEQUENCE</scope>
    <source>
        <strain evidence="12">K2</strain>
    </source>
</reference>
<dbReference type="PROSITE" id="PS50262">
    <property type="entry name" value="G_PROTEIN_RECEP_F1_2"/>
    <property type="match status" value="1"/>
</dbReference>
<evidence type="ECO:0000256" key="2">
    <source>
        <dbReference type="ARBA" id="ARBA00022475"/>
    </source>
</evidence>